<evidence type="ECO:0000313" key="2">
    <source>
        <dbReference type="Proteomes" id="UP001500542"/>
    </source>
</evidence>
<dbReference type="EMBL" id="BAAAHK010000004">
    <property type="protein sequence ID" value="GAA0933601.1"/>
    <property type="molecule type" value="Genomic_DNA"/>
</dbReference>
<evidence type="ECO:0000313" key="1">
    <source>
        <dbReference type="EMBL" id="GAA0933601.1"/>
    </source>
</evidence>
<accession>A0ABN1PUQ2</accession>
<dbReference type="RefSeq" id="WP_343967056.1">
    <property type="nucleotide sequence ID" value="NZ_BAAAHK010000004.1"/>
</dbReference>
<reference evidence="1 2" key="1">
    <citation type="journal article" date="2019" name="Int. J. Syst. Evol. Microbiol.">
        <title>The Global Catalogue of Microorganisms (GCM) 10K type strain sequencing project: providing services to taxonomists for standard genome sequencing and annotation.</title>
        <authorList>
            <consortium name="The Broad Institute Genomics Platform"/>
            <consortium name="The Broad Institute Genome Sequencing Center for Infectious Disease"/>
            <person name="Wu L."/>
            <person name="Ma J."/>
        </authorList>
    </citation>
    <scope>NUCLEOTIDE SEQUENCE [LARGE SCALE GENOMIC DNA]</scope>
    <source>
        <strain evidence="1 2">JCM 10977</strain>
    </source>
</reference>
<gene>
    <name evidence="1" type="ORF">GCM10009554_18950</name>
</gene>
<keyword evidence="2" id="KW-1185">Reference proteome</keyword>
<dbReference type="Proteomes" id="UP001500542">
    <property type="component" value="Unassembled WGS sequence"/>
</dbReference>
<comment type="caution">
    <text evidence="1">The sequence shown here is derived from an EMBL/GenBank/DDBJ whole genome shotgun (WGS) entry which is preliminary data.</text>
</comment>
<protein>
    <recommendedName>
        <fullName evidence="3">Gallidermin/nisin family lantibiotic</fullName>
    </recommendedName>
</protein>
<proteinExistence type="predicted"/>
<name>A0ABN1PUQ2_9ACTN</name>
<sequence length="52" mass="5862">MTTAVLDDFDLDLRIDDAIRPERHPDPTQTSCECSFRTLCPECTTKGDRCTA</sequence>
<evidence type="ECO:0008006" key="3">
    <source>
        <dbReference type="Google" id="ProtNLM"/>
    </source>
</evidence>
<organism evidence="1 2">
    <name type="scientific">Kribbella koreensis</name>
    <dbReference type="NCBI Taxonomy" id="57909"/>
    <lineage>
        <taxon>Bacteria</taxon>
        <taxon>Bacillati</taxon>
        <taxon>Actinomycetota</taxon>
        <taxon>Actinomycetes</taxon>
        <taxon>Propionibacteriales</taxon>
        <taxon>Kribbellaceae</taxon>
        <taxon>Kribbella</taxon>
    </lineage>
</organism>